<keyword evidence="5 8" id="KW-0238">DNA-binding</keyword>
<dbReference type="PANTHER" id="PTHR23430">
    <property type="entry name" value="HISTONE H2A"/>
    <property type="match status" value="1"/>
</dbReference>
<evidence type="ECO:0000256" key="3">
    <source>
        <dbReference type="ARBA" id="ARBA00010691"/>
    </source>
</evidence>
<feature type="domain" description="Core Histone H2A/H2B/H3" evidence="10">
    <location>
        <begin position="76"/>
        <end position="160"/>
    </location>
</feature>
<dbReference type="InterPro" id="IPR009072">
    <property type="entry name" value="Histone-fold"/>
</dbReference>
<comment type="subunit">
    <text evidence="8">The nucleosome is a histone octamer containing two molecules each of H2A, H2B, H3 and H4 assembled in one H3-H4 heterotetramer and two H2A-H2B heterodimers. The octamer wraps approximately 147 bp of DNA.</text>
</comment>
<evidence type="ECO:0000256" key="7">
    <source>
        <dbReference type="ARBA" id="ARBA00023269"/>
    </source>
</evidence>
<dbReference type="GO" id="GO:0003677">
    <property type="term" value="F:DNA binding"/>
    <property type="evidence" value="ECO:0007669"/>
    <property type="project" value="UniProtKB-KW"/>
</dbReference>
<dbReference type="SUPFAM" id="SSF47113">
    <property type="entry name" value="Histone-fold"/>
    <property type="match status" value="1"/>
</dbReference>
<evidence type="ECO:0000313" key="12">
    <source>
        <dbReference type="EMBL" id="CAD9190926.1"/>
    </source>
</evidence>
<evidence type="ECO:0000256" key="4">
    <source>
        <dbReference type="ARBA" id="ARBA00022454"/>
    </source>
</evidence>
<dbReference type="GO" id="GO:0000786">
    <property type="term" value="C:nucleosome"/>
    <property type="evidence" value="ECO:0007669"/>
    <property type="project" value="UniProtKB-KW"/>
</dbReference>
<keyword evidence="7 8" id="KW-0544">Nucleosome core</keyword>
<evidence type="ECO:0000259" key="10">
    <source>
        <dbReference type="Pfam" id="PF00125"/>
    </source>
</evidence>
<evidence type="ECO:0000259" key="11">
    <source>
        <dbReference type="Pfam" id="PF16211"/>
    </source>
</evidence>
<gene>
    <name evidence="12" type="ORF">ACAT0790_LOCUS67701</name>
</gene>
<dbReference type="FunFam" id="1.10.20.10:FF:000005">
    <property type="entry name" value="Histone H2A"/>
    <property type="match status" value="1"/>
</dbReference>
<evidence type="ECO:0000256" key="5">
    <source>
        <dbReference type="ARBA" id="ARBA00023125"/>
    </source>
</evidence>
<feature type="region of interest" description="Disordered" evidence="9">
    <location>
        <begin position="45"/>
        <end position="85"/>
    </location>
</feature>
<feature type="compositionally biased region" description="Basic and acidic residues" evidence="9">
    <location>
        <begin position="47"/>
        <end position="67"/>
    </location>
</feature>
<feature type="domain" description="Histone H2A C-terminal" evidence="11">
    <location>
        <begin position="162"/>
        <end position="194"/>
    </location>
</feature>
<dbReference type="InterPro" id="IPR032454">
    <property type="entry name" value="Histone_H2A_C"/>
</dbReference>
<reference evidence="12" key="1">
    <citation type="submission" date="2021-01" db="EMBL/GenBank/DDBJ databases">
        <authorList>
            <person name="Corre E."/>
            <person name="Pelletier E."/>
            <person name="Niang G."/>
            <person name="Scheremetjew M."/>
            <person name="Finn R."/>
            <person name="Kale V."/>
            <person name="Holt S."/>
            <person name="Cochrane G."/>
            <person name="Meng A."/>
            <person name="Brown T."/>
            <person name="Cohen L."/>
        </authorList>
    </citation>
    <scope>NUCLEOTIDE SEQUENCE</scope>
    <source>
        <strain evidence="12">OF101</strain>
    </source>
</reference>
<protein>
    <recommendedName>
        <fullName evidence="8">Histone H2A</fullName>
    </recommendedName>
</protein>
<organism evidence="12">
    <name type="scientific">Alexandrium catenella</name>
    <name type="common">Red tide dinoflagellate</name>
    <name type="synonym">Gonyaulax catenella</name>
    <dbReference type="NCBI Taxonomy" id="2925"/>
    <lineage>
        <taxon>Eukaryota</taxon>
        <taxon>Sar</taxon>
        <taxon>Alveolata</taxon>
        <taxon>Dinophyceae</taxon>
        <taxon>Gonyaulacales</taxon>
        <taxon>Pyrocystaceae</taxon>
        <taxon>Alexandrium</taxon>
    </lineage>
</organism>
<keyword evidence="4 8" id="KW-0158">Chromosome</keyword>
<dbReference type="CDD" id="cd00074">
    <property type="entry name" value="HFD_H2A"/>
    <property type="match status" value="1"/>
</dbReference>
<accession>A0A7S1WWR0</accession>
<dbReference type="Pfam" id="PF00125">
    <property type="entry name" value="Histone"/>
    <property type="match status" value="1"/>
</dbReference>
<dbReference type="InterPro" id="IPR007125">
    <property type="entry name" value="H2A/H2B/H3"/>
</dbReference>
<evidence type="ECO:0000256" key="6">
    <source>
        <dbReference type="ARBA" id="ARBA00023242"/>
    </source>
</evidence>
<dbReference type="GO" id="GO:0046982">
    <property type="term" value="F:protein heterodimerization activity"/>
    <property type="evidence" value="ECO:0007669"/>
    <property type="project" value="InterPro"/>
</dbReference>
<keyword evidence="6 8" id="KW-0539">Nucleus</keyword>
<dbReference type="GO" id="GO:0030527">
    <property type="term" value="F:structural constituent of chromatin"/>
    <property type="evidence" value="ECO:0007669"/>
    <property type="project" value="InterPro"/>
</dbReference>
<evidence type="ECO:0000256" key="2">
    <source>
        <dbReference type="ARBA" id="ARBA00004286"/>
    </source>
</evidence>
<comment type="similarity">
    <text evidence="3 8">Belongs to the histone H2A family.</text>
</comment>
<proteinExistence type="inferred from homology"/>
<name>A0A7S1WWR0_ALECA</name>
<dbReference type="InterPro" id="IPR002119">
    <property type="entry name" value="Histone_H2A"/>
</dbReference>
<dbReference type="EMBL" id="HBGE01113595">
    <property type="protein sequence ID" value="CAD9190926.1"/>
    <property type="molecule type" value="Transcribed_RNA"/>
</dbReference>
<dbReference type="PRINTS" id="PR00620">
    <property type="entry name" value="HISTONEH2A"/>
</dbReference>
<evidence type="ECO:0000256" key="9">
    <source>
        <dbReference type="SAM" id="MobiDB-lite"/>
    </source>
</evidence>
<dbReference type="SMART" id="SM00414">
    <property type="entry name" value="H2A"/>
    <property type="match status" value="1"/>
</dbReference>
<dbReference type="Gene3D" id="1.10.20.10">
    <property type="entry name" value="Histone, subunit A"/>
    <property type="match status" value="1"/>
</dbReference>
<dbReference type="Pfam" id="PF16211">
    <property type="entry name" value="Histone_H2A_C"/>
    <property type="match status" value="1"/>
</dbReference>
<comment type="subcellular location">
    <subcellularLocation>
        <location evidence="2">Chromosome</location>
    </subcellularLocation>
    <subcellularLocation>
        <location evidence="1 8">Nucleus</location>
    </subcellularLocation>
</comment>
<evidence type="ECO:0000256" key="8">
    <source>
        <dbReference type="RuleBase" id="RU003767"/>
    </source>
</evidence>
<dbReference type="GO" id="GO:0005634">
    <property type="term" value="C:nucleus"/>
    <property type="evidence" value="ECO:0007669"/>
    <property type="project" value="UniProtKB-SubCell"/>
</dbReference>
<evidence type="ECO:0000256" key="1">
    <source>
        <dbReference type="ARBA" id="ARBA00004123"/>
    </source>
</evidence>
<sequence length="212" mass="22436">MDDDFDKGTKKVIGAKAPIGTGDFDKGAKKFVMATGAKAPLMGDGLAIKDKTGKDKATKGKDKDKDKLKKGKKNPKWGKTDGKAISRSARAGVQFPVGRVHRFLKQYITHNMRVGGTAGVYVAAVMEYLSAEVLELAGNVAKDLKTKRITPRHLQLAIRGDEELDALIKATIAGGGVVPHIDKSLLTKKGKKKGTDASAMALSASVGGSSEF</sequence>
<dbReference type="AlphaFoldDB" id="A0A7S1WWR0"/>